<proteinExistence type="predicted"/>
<dbReference type="GO" id="GO:0006355">
    <property type="term" value="P:regulation of DNA-templated transcription"/>
    <property type="evidence" value="ECO:0007669"/>
    <property type="project" value="InterPro"/>
</dbReference>
<evidence type="ECO:0000256" key="2">
    <source>
        <dbReference type="ARBA" id="ARBA00023012"/>
    </source>
</evidence>
<feature type="domain" description="OmpR/PhoB-type" evidence="9">
    <location>
        <begin position="131"/>
        <end position="227"/>
    </location>
</feature>
<evidence type="ECO:0000256" key="1">
    <source>
        <dbReference type="ARBA" id="ARBA00022553"/>
    </source>
</evidence>
<feature type="domain" description="Response regulatory" evidence="8">
    <location>
        <begin position="3"/>
        <end position="119"/>
    </location>
</feature>
<dbReference type="InterPro" id="IPR039420">
    <property type="entry name" value="WalR-like"/>
</dbReference>
<evidence type="ECO:0000256" key="7">
    <source>
        <dbReference type="PROSITE-ProRule" id="PRU01091"/>
    </source>
</evidence>
<dbReference type="PANTHER" id="PTHR48111">
    <property type="entry name" value="REGULATOR OF RPOS"/>
    <property type="match status" value="1"/>
</dbReference>
<accession>A0A5B8XL13</accession>
<evidence type="ECO:0000256" key="4">
    <source>
        <dbReference type="ARBA" id="ARBA00023125"/>
    </source>
</evidence>
<dbReference type="InterPro" id="IPR001789">
    <property type="entry name" value="Sig_transdc_resp-reg_receiver"/>
</dbReference>
<keyword evidence="5" id="KW-0804">Transcription</keyword>
<dbReference type="OrthoDB" id="368799at2"/>
<dbReference type="PANTHER" id="PTHR48111:SF21">
    <property type="entry name" value="DNA-BINDING DUAL MASTER TRANSCRIPTIONAL REGULATOR RPAA"/>
    <property type="match status" value="1"/>
</dbReference>
<dbReference type="Gene3D" id="1.10.10.10">
    <property type="entry name" value="Winged helix-like DNA-binding domain superfamily/Winged helix DNA-binding domain"/>
    <property type="match status" value="1"/>
</dbReference>
<feature type="DNA-binding region" description="OmpR/PhoB-type" evidence="7">
    <location>
        <begin position="131"/>
        <end position="227"/>
    </location>
</feature>
<evidence type="ECO:0000256" key="6">
    <source>
        <dbReference type="PROSITE-ProRule" id="PRU00169"/>
    </source>
</evidence>
<dbReference type="SUPFAM" id="SSF52172">
    <property type="entry name" value="CheY-like"/>
    <property type="match status" value="1"/>
</dbReference>
<dbReference type="RefSeq" id="WP_146957991.1">
    <property type="nucleotide sequence ID" value="NZ_CP042467.1"/>
</dbReference>
<dbReference type="GO" id="GO:0000156">
    <property type="term" value="F:phosphorelay response regulator activity"/>
    <property type="evidence" value="ECO:0007669"/>
    <property type="project" value="TreeGrafter"/>
</dbReference>
<dbReference type="AlphaFoldDB" id="A0A5B8XL13"/>
<dbReference type="SMART" id="SM00862">
    <property type="entry name" value="Trans_reg_C"/>
    <property type="match status" value="1"/>
</dbReference>
<evidence type="ECO:0000256" key="3">
    <source>
        <dbReference type="ARBA" id="ARBA00023015"/>
    </source>
</evidence>
<evidence type="ECO:0000313" key="10">
    <source>
        <dbReference type="EMBL" id="QED26502.1"/>
    </source>
</evidence>
<dbReference type="CDD" id="cd00383">
    <property type="entry name" value="trans_reg_C"/>
    <property type="match status" value="1"/>
</dbReference>
<dbReference type="KEGG" id="bbae:FRD01_04415"/>
<dbReference type="PROSITE" id="PS51755">
    <property type="entry name" value="OMPR_PHOB"/>
    <property type="match status" value="1"/>
</dbReference>
<dbReference type="Gene3D" id="3.40.50.2300">
    <property type="match status" value="1"/>
</dbReference>
<dbReference type="Proteomes" id="UP000321595">
    <property type="component" value="Chromosome"/>
</dbReference>
<dbReference type="InterPro" id="IPR016032">
    <property type="entry name" value="Sig_transdc_resp-reg_C-effctor"/>
</dbReference>
<evidence type="ECO:0000259" key="9">
    <source>
        <dbReference type="PROSITE" id="PS51755"/>
    </source>
</evidence>
<dbReference type="Pfam" id="PF00486">
    <property type="entry name" value="Trans_reg_C"/>
    <property type="match status" value="1"/>
</dbReference>
<keyword evidence="3" id="KW-0805">Transcription regulation</keyword>
<dbReference type="EMBL" id="CP042467">
    <property type="protein sequence ID" value="QED26502.1"/>
    <property type="molecule type" value="Genomic_DNA"/>
</dbReference>
<dbReference type="FunFam" id="3.40.50.2300:FF:000001">
    <property type="entry name" value="DNA-binding response regulator PhoB"/>
    <property type="match status" value="1"/>
</dbReference>
<dbReference type="Gene3D" id="6.10.250.690">
    <property type="match status" value="1"/>
</dbReference>
<keyword evidence="4 7" id="KW-0238">DNA-binding</keyword>
<evidence type="ECO:0000259" key="8">
    <source>
        <dbReference type="PROSITE" id="PS50110"/>
    </source>
</evidence>
<dbReference type="InterPro" id="IPR011006">
    <property type="entry name" value="CheY-like_superfamily"/>
</dbReference>
<organism evidence="10 11">
    <name type="scientific">Microvenator marinus</name>
    <dbReference type="NCBI Taxonomy" id="2600177"/>
    <lineage>
        <taxon>Bacteria</taxon>
        <taxon>Deltaproteobacteria</taxon>
        <taxon>Bradymonadales</taxon>
        <taxon>Microvenatoraceae</taxon>
        <taxon>Microvenator</taxon>
    </lineage>
</organism>
<name>A0A5B8XL13_9DELT</name>
<dbReference type="FunFam" id="1.10.10.10:FF:000018">
    <property type="entry name" value="DNA-binding response regulator ResD"/>
    <property type="match status" value="1"/>
</dbReference>
<dbReference type="InterPro" id="IPR001867">
    <property type="entry name" value="OmpR/PhoB-type_DNA-bd"/>
</dbReference>
<dbReference type="GO" id="GO:0000976">
    <property type="term" value="F:transcription cis-regulatory region binding"/>
    <property type="evidence" value="ECO:0007669"/>
    <property type="project" value="TreeGrafter"/>
</dbReference>
<dbReference type="InterPro" id="IPR036388">
    <property type="entry name" value="WH-like_DNA-bd_sf"/>
</dbReference>
<evidence type="ECO:0000256" key="5">
    <source>
        <dbReference type="ARBA" id="ARBA00023163"/>
    </source>
</evidence>
<protein>
    <submittedName>
        <fullName evidence="10">Response regulator</fullName>
    </submittedName>
</protein>
<dbReference type="GO" id="GO:0032993">
    <property type="term" value="C:protein-DNA complex"/>
    <property type="evidence" value="ECO:0007669"/>
    <property type="project" value="TreeGrafter"/>
</dbReference>
<dbReference type="SUPFAM" id="SSF46894">
    <property type="entry name" value="C-terminal effector domain of the bipartite response regulators"/>
    <property type="match status" value="1"/>
</dbReference>
<dbReference type="PROSITE" id="PS50110">
    <property type="entry name" value="RESPONSE_REGULATORY"/>
    <property type="match status" value="1"/>
</dbReference>
<dbReference type="Pfam" id="PF00072">
    <property type="entry name" value="Response_reg"/>
    <property type="match status" value="1"/>
</dbReference>
<dbReference type="GO" id="GO:0005829">
    <property type="term" value="C:cytosol"/>
    <property type="evidence" value="ECO:0007669"/>
    <property type="project" value="TreeGrafter"/>
</dbReference>
<dbReference type="SMART" id="SM00448">
    <property type="entry name" value="REC"/>
    <property type="match status" value="1"/>
</dbReference>
<evidence type="ECO:0000313" key="11">
    <source>
        <dbReference type="Proteomes" id="UP000321595"/>
    </source>
</evidence>
<reference evidence="10 11" key="1">
    <citation type="submission" date="2019-08" db="EMBL/GenBank/DDBJ databases">
        <authorList>
            <person name="Liang Q."/>
        </authorList>
    </citation>
    <scope>NUCLEOTIDE SEQUENCE [LARGE SCALE GENOMIC DNA]</scope>
    <source>
        <strain evidence="10 11">V1718</strain>
    </source>
</reference>
<feature type="modified residue" description="4-aspartylphosphate" evidence="6">
    <location>
        <position position="52"/>
    </location>
</feature>
<gene>
    <name evidence="10" type="ORF">FRD01_04415</name>
</gene>
<keyword evidence="1 6" id="KW-0597">Phosphoprotein</keyword>
<keyword evidence="2" id="KW-0902">Two-component regulatory system</keyword>
<keyword evidence="11" id="KW-1185">Reference proteome</keyword>
<sequence>MPSILVVDDEQDLRKVVEFNLKNAGFEVLGAATGAEAIRMAQAYLPDLVLLDVMLPDIQGTQVCQTLKTNPETRSIPIVMLTARGEEIDRVVGFELGVDDYIVKPFSVRELVLRVRAILKRFDKSDASDVDERIRFGGIEFDPIKHRVKIDSEEVKLTATEFKLLEVFLTNLGKVQTRESLLADVWGRDINVTPRTVDTHVKRLREKLGSYGEYVETVRGVGYRFVEEP</sequence>